<name>A0ABT5VBI2_9BACI</name>
<comment type="caution">
    <text evidence="1">The sequence shown here is derived from an EMBL/GenBank/DDBJ whole genome shotgun (WGS) entry which is preliminary data.</text>
</comment>
<dbReference type="Proteomes" id="UP001148125">
    <property type="component" value="Unassembled WGS sequence"/>
</dbReference>
<dbReference type="Gene3D" id="2.60.300.12">
    <property type="entry name" value="HesB-like domain"/>
    <property type="match status" value="1"/>
</dbReference>
<proteinExistence type="predicted"/>
<sequence length="69" mass="8058">MLEFQLALDEQAVDDEVFTFDKVHVLLDQKALEEVGKYLKIDYYENQGFRLINSSQTLAYGLRIKKKTS</sequence>
<keyword evidence="2" id="KW-1185">Reference proteome</keyword>
<evidence type="ECO:0000313" key="1">
    <source>
        <dbReference type="EMBL" id="MDE5412808.1"/>
    </source>
</evidence>
<evidence type="ECO:0000313" key="2">
    <source>
        <dbReference type="Proteomes" id="UP001148125"/>
    </source>
</evidence>
<organism evidence="1 2">
    <name type="scientific">Alkalihalobacterium chitinilyticum</name>
    <dbReference type="NCBI Taxonomy" id="2980103"/>
    <lineage>
        <taxon>Bacteria</taxon>
        <taxon>Bacillati</taxon>
        <taxon>Bacillota</taxon>
        <taxon>Bacilli</taxon>
        <taxon>Bacillales</taxon>
        <taxon>Bacillaceae</taxon>
        <taxon>Alkalihalobacterium</taxon>
    </lineage>
</organism>
<gene>
    <name evidence="1" type="ORF">N7Z68_05380</name>
</gene>
<accession>A0ABT5VBI2</accession>
<reference evidence="1" key="1">
    <citation type="submission" date="2024-05" db="EMBL/GenBank/DDBJ databases">
        <title>Alkalihalobacillus sp. strain MEB203 novel alkaliphilic bacterium from Lonar Lake, India.</title>
        <authorList>
            <person name="Joshi A."/>
            <person name="Thite S."/>
            <person name="Mengade P."/>
        </authorList>
    </citation>
    <scope>NUCLEOTIDE SEQUENCE</scope>
    <source>
        <strain evidence="1">MEB 203</strain>
    </source>
</reference>
<dbReference type="EMBL" id="JAOTPO010000003">
    <property type="protein sequence ID" value="MDE5412808.1"/>
    <property type="molecule type" value="Genomic_DNA"/>
</dbReference>
<protein>
    <submittedName>
        <fullName evidence="1">Uncharacterized protein</fullName>
    </submittedName>
</protein>
<dbReference type="RefSeq" id="WP_275117444.1">
    <property type="nucleotide sequence ID" value="NZ_JAOTPO010000003.1"/>
</dbReference>
<dbReference type="InterPro" id="IPR035903">
    <property type="entry name" value="HesB-like_dom_sf"/>
</dbReference>